<evidence type="ECO:0000256" key="1">
    <source>
        <dbReference type="ARBA" id="ARBA00023015"/>
    </source>
</evidence>
<dbReference type="InterPro" id="IPR018490">
    <property type="entry name" value="cNMP-bd_dom_sf"/>
</dbReference>
<evidence type="ECO:0000259" key="5">
    <source>
        <dbReference type="PROSITE" id="PS51063"/>
    </source>
</evidence>
<evidence type="ECO:0000313" key="7">
    <source>
        <dbReference type="Proteomes" id="UP001055286"/>
    </source>
</evidence>
<dbReference type="CDD" id="cd00038">
    <property type="entry name" value="CAP_ED"/>
    <property type="match status" value="1"/>
</dbReference>
<dbReference type="InterPro" id="IPR000595">
    <property type="entry name" value="cNMP-bd_dom"/>
</dbReference>
<dbReference type="GO" id="GO:0006355">
    <property type="term" value="P:regulation of DNA-templated transcription"/>
    <property type="evidence" value="ECO:0007669"/>
    <property type="project" value="InterPro"/>
</dbReference>
<dbReference type="Proteomes" id="UP001055286">
    <property type="component" value="Unassembled WGS sequence"/>
</dbReference>
<gene>
    <name evidence="6" type="primary">fixK_2</name>
    <name evidence="6" type="ORF">MPEAHAMD_4145</name>
</gene>
<dbReference type="SUPFAM" id="SSF46785">
    <property type="entry name" value="Winged helix' DNA-binding domain"/>
    <property type="match status" value="1"/>
</dbReference>
<proteinExistence type="predicted"/>
<dbReference type="InterPro" id="IPR014710">
    <property type="entry name" value="RmlC-like_jellyroll"/>
</dbReference>
<sequence length="258" mass="28112">MTATSTTLTMHHPAAPSPGGHLLHPIVRKLSAYGPLDPEEHAALTGLGAGAQRVEGRLDLLVEGSAPDSAVLVLEGVVCRYRHRPSGTRQITAYLVPGDLCDPDFVHLSRLNHSVGTLGPCRVARVPREVLAGFTERHPGIARALRYAKLAEEETTREWVMNLGCRSAIERVSHLLCELHERLRAVGWATRAGYDLALTQQDLADTTGLSNVHVNRVLRQLRLMRLVEVGGKRVEILDLAGLQAIAEFQADYLRPAAG</sequence>
<protein>
    <submittedName>
        <fullName evidence="6">Nitrogen fixation regulation protein FixK</fullName>
    </submittedName>
</protein>
<dbReference type="GO" id="GO:0003677">
    <property type="term" value="F:DNA binding"/>
    <property type="evidence" value="ECO:0007669"/>
    <property type="project" value="UniProtKB-KW"/>
</dbReference>
<comment type="caution">
    <text evidence="6">The sequence shown here is derived from an EMBL/GenBank/DDBJ whole genome shotgun (WGS) entry which is preliminary data.</text>
</comment>
<name>A0AA37M6N4_9HYPH</name>
<evidence type="ECO:0000256" key="3">
    <source>
        <dbReference type="ARBA" id="ARBA00023163"/>
    </source>
</evidence>
<dbReference type="SUPFAM" id="SSF51206">
    <property type="entry name" value="cAMP-binding domain-like"/>
    <property type="match status" value="1"/>
</dbReference>
<dbReference type="Gene3D" id="1.10.10.10">
    <property type="entry name" value="Winged helix-like DNA-binding domain superfamily/Winged helix DNA-binding domain"/>
    <property type="match status" value="1"/>
</dbReference>
<accession>A0AA37M6N4</accession>
<dbReference type="InterPro" id="IPR036388">
    <property type="entry name" value="WH-like_DNA-bd_sf"/>
</dbReference>
<organism evidence="6 7">
    <name type="scientific">Methylobacterium frigidaeris</name>
    <dbReference type="NCBI Taxonomy" id="2038277"/>
    <lineage>
        <taxon>Bacteria</taxon>
        <taxon>Pseudomonadati</taxon>
        <taxon>Pseudomonadota</taxon>
        <taxon>Alphaproteobacteria</taxon>
        <taxon>Hyphomicrobiales</taxon>
        <taxon>Methylobacteriaceae</taxon>
        <taxon>Methylobacterium</taxon>
    </lineage>
</organism>
<dbReference type="InterPro" id="IPR036390">
    <property type="entry name" value="WH_DNA-bd_sf"/>
</dbReference>
<keyword evidence="1" id="KW-0805">Transcription regulation</keyword>
<reference evidence="6" key="2">
    <citation type="submission" date="2021-08" db="EMBL/GenBank/DDBJ databases">
        <authorList>
            <person name="Tani A."/>
            <person name="Ola A."/>
            <person name="Ogura Y."/>
            <person name="Katsura K."/>
            <person name="Hayashi T."/>
        </authorList>
    </citation>
    <scope>NUCLEOTIDE SEQUENCE</scope>
    <source>
        <strain evidence="6">JCM 32048</strain>
    </source>
</reference>
<evidence type="ECO:0000313" key="6">
    <source>
        <dbReference type="EMBL" id="GJD63971.1"/>
    </source>
</evidence>
<dbReference type="Pfam" id="PF13545">
    <property type="entry name" value="HTH_Crp_2"/>
    <property type="match status" value="1"/>
</dbReference>
<feature type="region of interest" description="Disordered" evidence="4">
    <location>
        <begin position="1"/>
        <end position="21"/>
    </location>
</feature>
<feature type="domain" description="HTH crp-type" evidence="5">
    <location>
        <begin position="166"/>
        <end position="240"/>
    </location>
</feature>
<keyword evidence="3" id="KW-0804">Transcription</keyword>
<evidence type="ECO:0000256" key="4">
    <source>
        <dbReference type="SAM" id="MobiDB-lite"/>
    </source>
</evidence>
<dbReference type="Pfam" id="PF00027">
    <property type="entry name" value="cNMP_binding"/>
    <property type="match status" value="1"/>
</dbReference>
<dbReference type="EMBL" id="BPQJ01000020">
    <property type="protein sequence ID" value="GJD63971.1"/>
    <property type="molecule type" value="Genomic_DNA"/>
</dbReference>
<keyword evidence="7" id="KW-1185">Reference proteome</keyword>
<evidence type="ECO:0000256" key="2">
    <source>
        <dbReference type="ARBA" id="ARBA00023125"/>
    </source>
</evidence>
<dbReference type="AlphaFoldDB" id="A0AA37M6N4"/>
<dbReference type="RefSeq" id="WP_238192283.1">
    <property type="nucleotide sequence ID" value="NZ_BPQJ01000020.1"/>
</dbReference>
<dbReference type="PROSITE" id="PS51063">
    <property type="entry name" value="HTH_CRP_2"/>
    <property type="match status" value="1"/>
</dbReference>
<keyword evidence="2" id="KW-0238">DNA-binding</keyword>
<reference evidence="6" key="1">
    <citation type="journal article" date="2016" name="Front. Microbiol.">
        <title>Genome Sequence of the Piezophilic, Mesophilic Sulfate-Reducing Bacterium Desulfovibrio indicus J2T.</title>
        <authorList>
            <person name="Cao J."/>
            <person name="Maignien L."/>
            <person name="Shao Z."/>
            <person name="Alain K."/>
            <person name="Jebbar M."/>
        </authorList>
    </citation>
    <scope>NUCLEOTIDE SEQUENCE</scope>
    <source>
        <strain evidence="6">JCM 32048</strain>
    </source>
</reference>
<dbReference type="InterPro" id="IPR012318">
    <property type="entry name" value="HTH_CRP"/>
</dbReference>
<dbReference type="Gene3D" id="2.60.120.10">
    <property type="entry name" value="Jelly Rolls"/>
    <property type="match status" value="1"/>
</dbReference>
<dbReference type="SMART" id="SM00419">
    <property type="entry name" value="HTH_CRP"/>
    <property type="match status" value="1"/>
</dbReference>